<accession>A0A9Q3H273</accession>
<evidence type="ECO:0000313" key="1">
    <source>
        <dbReference type="EMBL" id="MBW0488292.1"/>
    </source>
</evidence>
<sequence>MVMIGPSSNVLSPFPSFIGQIITLLWSRSEVAIGWWPRRGSRQINTRWNRANFLELLPSAPLGSQRPFPLGNAFIIVDHKGFLTRACWAGTPLATWSEGLQNKQAFLVCLLERITSVGHHGEADAGDTLLGAQSAQHLTTREFRLVNE</sequence>
<dbReference type="Proteomes" id="UP000765509">
    <property type="component" value="Unassembled WGS sequence"/>
</dbReference>
<dbReference type="EMBL" id="AVOT02009538">
    <property type="protein sequence ID" value="MBW0488292.1"/>
    <property type="molecule type" value="Genomic_DNA"/>
</dbReference>
<protein>
    <submittedName>
        <fullName evidence="1">Uncharacterized protein</fullName>
    </submittedName>
</protein>
<comment type="caution">
    <text evidence="1">The sequence shown here is derived from an EMBL/GenBank/DDBJ whole genome shotgun (WGS) entry which is preliminary data.</text>
</comment>
<evidence type="ECO:0000313" key="2">
    <source>
        <dbReference type="Proteomes" id="UP000765509"/>
    </source>
</evidence>
<organism evidence="1 2">
    <name type="scientific">Austropuccinia psidii MF-1</name>
    <dbReference type="NCBI Taxonomy" id="1389203"/>
    <lineage>
        <taxon>Eukaryota</taxon>
        <taxon>Fungi</taxon>
        <taxon>Dikarya</taxon>
        <taxon>Basidiomycota</taxon>
        <taxon>Pucciniomycotina</taxon>
        <taxon>Pucciniomycetes</taxon>
        <taxon>Pucciniales</taxon>
        <taxon>Sphaerophragmiaceae</taxon>
        <taxon>Austropuccinia</taxon>
    </lineage>
</organism>
<name>A0A9Q3H273_9BASI</name>
<dbReference type="AlphaFoldDB" id="A0A9Q3H273"/>
<gene>
    <name evidence="1" type="ORF">O181_028007</name>
</gene>
<keyword evidence="2" id="KW-1185">Reference proteome</keyword>
<reference evidence="1" key="1">
    <citation type="submission" date="2021-03" db="EMBL/GenBank/DDBJ databases">
        <title>Draft genome sequence of rust myrtle Austropuccinia psidii MF-1, a brazilian biotype.</title>
        <authorList>
            <person name="Quecine M.C."/>
            <person name="Pachon D.M.R."/>
            <person name="Bonatelli M.L."/>
            <person name="Correr F.H."/>
            <person name="Franceschini L.M."/>
            <person name="Leite T.F."/>
            <person name="Margarido G.R.A."/>
            <person name="Almeida C.A."/>
            <person name="Ferrarezi J.A."/>
            <person name="Labate C.A."/>
        </authorList>
    </citation>
    <scope>NUCLEOTIDE SEQUENCE</scope>
    <source>
        <strain evidence="1">MF-1</strain>
    </source>
</reference>
<proteinExistence type="predicted"/>